<dbReference type="Gene3D" id="3.40.50.300">
    <property type="entry name" value="P-loop containing nucleotide triphosphate hydrolases"/>
    <property type="match status" value="1"/>
</dbReference>
<dbReference type="GO" id="GO:0000724">
    <property type="term" value="P:double-strand break repair via homologous recombination"/>
    <property type="evidence" value="ECO:0007669"/>
    <property type="project" value="TreeGrafter"/>
</dbReference>
<evidence type="ECO:0000256" key="1">
    <source>
        <dbReference type="ARBA" id="ARBA00004123"/>
    </source>
</evidence>
<dbReference type="GO" id="GO:0042148">
    <property type="term" value="P:DNA strand invasion"/>
    <property type="evidence" value="ECO:0007669"/>
    <property type="project" value="TreeGrafter"/>
</dbReference>
<name>A0A9Q8ZD36_CURCL</name>
<dbReference type="GO" id="GO:0007131">
    <property type="term" value="P:reciprocal meiotic recombination"/>
    <property type="evidence" value="ECO:0007669"/>
    <property type="project" value="TreeGrafter"/>
</dbReference>
<evidence type="ECO:0008006" key="6">
    <source>
        <dbReference type="Google" id="ProtNLM"/>
    </source>
</evidence>
<dbReference type="VEuPathDB" id="FungiDB:yc1106_05812"/>
<dbReference type="PANTHER" id="PTHR46457:SF1">
    <property type="entry name" value="DNA REPAIR PROTEIN RAD51 HOMOLOG 4"/>
    <property type="match status" value="1"/>
</dbReference>
<feature type="compositionally biased region" description="Basic and acidic residues" evidence="3">
    <location>
        <begin position="174"/>
        <end position="186"/>
    </location>
</feature>
<dbReference type="GO" id="GO:0000400">
    <property type="term" value="F:four-way junction DNA binding"/>
    <property type="evidence" value="ECO:0007669"/>
    <property type="project" value="TreeGrafter"/>
</dbReference>
<dbReference type="AlphaFoldDB" id="A0A9Q8ZD36"/>
<dbReference type="OrthoDB" id="336321at2759"/>
<reference evidence="4" key="1">
    <citation type="submission" date="2021-12" db="EMBL/GenBank/DDBJ databases">
        <title>Curvularia clavata genome.</title>
        <authorList>
            <person name="Cao Y."/>
        </authorList>
    </citation>
    <scope>NUCLEOTIDE SEQUENCE</scope>
    <source>
        <strain evidence="4">Yc1106</strain>
    </source>
</reference>
<evidence type="ECO:0000256" key="3">
    <source>
        <dbReference type="SAM" id="MobiDB-lite"/>
    </source>
</evidence>
<feature type="region of interest" description="Disordered" evidence="3">
    <location>
        <begin position="294"/>
        <end position="320"/>
    </location>
</feature>
<dbReference type="InterPro" id="IPR051988">
    <property type="entry name" value="HRR_RAD51_Paralog"/>
</dbReference>
<protein>
    <recommendedName>
        <fullName evidence="6">DNA recombination and repair protein Rad51-like C-terminal domain-containing protein</fullName>
    </recommendedName>
</protein>
<proteinExistence type="predicted"/>
<comment type="subcellular location">
    <subcellularLocation>
        <location evidence="1">Nucleus</location>
    </subcellularLocation>
</comment>
<dbReference type="GO" id="GO:0003697">
    <property type="term" value="F:single-stranded DNA binding"/>
    <property type="evidence" value="ECO:0007669"/>
    <property type="project" value="TreeGrafter"/>
</dbReference>
<accession>A0A9Q8ZD36</accession>
<dbReference type="EMBL" id="CP089277">
    <property type="protein sequence ID" value="USP78538.1"/>
    <property type="molecule type" value="Genomic_DNA"/>
</dbReference>
<gene>
    <name evidence="4" type="ORF">yc1106_05812</name>
</gene>
<evidence type="ECO:0000313" key="5">
    <source>
        <dbReference type="Proteomes" id="UP001056012"/>
    </source>
</evidence>
<dbReference type="Proteomes" id="UP001056012">
    <property type="component" value="Chromosome 4"/>
</dbReference>
<dbReference type="GO" id="GO:0000723">
    <property type="term" value="P:telomere maintenance"/>
    <property type="evidence" value="ECO:0007669"/>
    <property type="project" value="TreeGrafter"/>
</dbReference>
<dbReference type="GO" id="GO:0005657">
    <property type="term" value="C:replication fork"/>
    <property type="evidence" value="ECO:0007669"/>
    <property type="project" value="TreeGrafter"/>
</dbReference>
<evidence type="ECO:0000256" key="2">
    <source>
        <dbReference type="ARBA" id="ARBA00023242"/>
    </source>
</evidence>
<dbReference type="GO" id="GO:0008094">
    <property type="term" value="F:ATP-dependent activity, acting on DNA"/>
    <property type="evidence" value="ECO:0007669"/>
    <property type="project" value="TreeGrafter"/>
</dbReference>
<keyword evidence="5" id="KW-1185">Reference proteome</keyword>
<dbReference type="GO" id="GO:0033063">
    <property type="term" value="C:Rad51B-Rad51C-Rad51D-XRCC2 complex"/>
    <property type="evidence" value="ECO:0007669"/>
    <property type="project" value="TreeGrafter"/>
</dbReference>
<sequence length="410" mass="44600">MTTISSPSPPPETAIIERPTLASSFLTDEDLDGILPRVISSNDNQHIPNKTEYLTTGLKSLDKAALDGGLEPRCVVEIVGAGVGGGLSEAAVVDTTGNFDVLGLYALLVARLKGLEKGEVEAMAAKMLDRVKIMRVFDFEGVKEAVREIVMEVEGQSRKKIEEKKERDELRVVEEAPAAGKEEKPKRTYVADSEDEDDEEEEMLFESETKDISEKDTTAMEKQTQSVPSGMQTEAITEIDTPSALKFILVDNLTQVVSPLLKNDLTLGTLQTTSLLSSLLTVTRTRALHTILITPTAPPHPASSTRPVPATETPQQEKEIPPSLSIFSSNKAVGMPALSAQIGLFVDVQLMVSRVPKRRGDARLYYSDESGTGRRRGEVVGVLEVVKDRFGTRTGAWGVFGERDGGIYEV</sequence>
<organism evidence="4 5">
    <name type="scientific">Curvularia clavata</name>
    <dbReference type="NCBI Taxonomy" id="95742"/>
    <lineage>
        <taxon>Eukaryota</taxon>
        <taxon>Fungi</taxon>
        <taxon>Dikarya</taxon>
        <taxon>Ascomycota</taxon>
        <taxon>Pezizomycotina</taxon>
        <taxon>Dothideomycetes</taxon>
        <taxon>Pleosporomycetidae</taxon>
        <taxon>Pleosporales</taxon>
        <taxon>Pleosporineae</taxon>
        <taxon>Pleosporaceae</taxon>
        <taxon>Curvularia</taxon>
    </lineage>
</organism>
<evidence type="ECO:0000313" key="4">
    <source>
        <dbReference type="EMBL" id="USP78538.1"/>
    </source>
</evidence>
<feature type="region of interest" description="Disordered" evidence="3">
    <location>
        <begin position="174"/>
        <end position="202"/>
    </location>
</feature>
<dbReference type="PANTHER" id="PTHR46457">
    <property type="entry name" value="DNA REPAIR PROTEIN RAD51 HOMOLOG 4"/>
    <property type="match status" value="1"/>
</dbReference>
<feature type="compositionally biased region" description="Acidic residues" evidence="3">
    <location>
        <begin position="192"/>
        <end position="202"/>
    </location>
</feature>
<keyword evidence="2" id="KW-0539">Nucleus</keyword>
<dbReference type="GO" id="GO:0005815">
    <property type="term" value="C:microtubule organizing center"/>
    <property type="evidence" value="ECO:0007669"/>
    <property type="project" value="TreeGrafter"/>
</dbReference>
<dbReference type="InterPro" id="IPR027417">
    <property type="entry name" value="P-loop_NTPase"/>
</dbReference>